<keyword evidence="11" id="KW-1185">Reference proteome</keyword>
<keyword evidence="5" id="KW-0597">Phosphoprotein</keyword>
<dbReference type="OrthoDB" id="124041at2759"/>
<organism evidence="10 11">
    <name type="scientific">Mytilus galloprovincialis</name>
    <name type="common">Mediterranean mussel</name>
    <dbReference type="NCBI Taxonomy" id="29158"/>
    <lineage>
        <taxon>Eukaryota</taxon>
        <taxon>Metazoa</taxon>
        <taxon>Spiralia</taxon>
        <taxon>Lophotrochozoa</taxon>
        <taxon>Mollusca</taxon>
        <taxon>Bivalvia</taxon>
        <taxon>Autobranchia</taxon>
        <taxon>Pteriomorphia</taxon>
        <taxon>Mytilida</taxon>
        <taxon>Mytiloidea</taxon>
        <taxon>Mytilidae</taxon>
        <taxon>Mytilinae</taxon>
        <taxon>Mytilus</taxon>
    </lineage>
</organism>
<accession>A0A8B6CRU1</accession>
<comment type="function">
    <text evidence="1 9">Component of ribonuclease P, a ribonucleoprotein complex that generates mature tRNA molecules by cleaving their 5'-ends.</text>
</comment>
<evidence type="ECO:0000256" key="1">
    <source>
        <dbReference type="ARBA" id="ARBA00002435"/>
    </source>
</evidence>
<dbReference type="Proteomes" id="UP000596742">
    <property type="component" value="Unassembled WGS sequence"/>
</dbReference>
<dbReference type="GO" id="GO:0005730">
    <property type="term" value="C:nucleolus"/>
    <property type="evidence" value="ECO:0007669"/>
    <property type="project" value="UniProtKB-SubCell"/>
</dbReference>
<evidence type="ECO:0000256" key="3">
    <source>
        <dbReference type="ARBA" id="ARBA00006181"/>
    </source>
</evidence>
<dbReference type="InterPro" id="IPR023534">
    <property type="entry name" value="Rof/RNase_P-like"/>
</dbReference>
<dbReference type="FunFam" id="2.30.30.210:FF:000001">
    <property type="entry name" value="Ribonuclease P protein subunit p29"/>
    <property type="match status" value="1"/>
</dbReference>
<comment type="similarity">
    <text evidence="3">Belongs to the eukaryotic/archaeal RNase P protein component 1 family.</text>
</comment>
<evidence type="ECO:0000256" key="9">
    <source>
        <dbReference type="PIRNR" id="PIRNR027081"/>
    </source>
</evidence>
<dbReference type="PANTHER" id="PTHR13348">
    <property type="entry name" value="RIBONUCLEASE P SUBUNIT P29"/>
    <property type="match status" value="1"/>
</dbReference>
<sequence>MALYRELPTHVFENTAAIGLKSRSAVENDFVSSFLQRHLPANRLRKGEDKDLKYKTQNLDKVKKKKPEVINKKRRKGLTSRERKKLKLFDIKKEHQSYEKYIPMHKIWKDYIQDVLNIKSVNKDNIHAAQERLLKADFHGSCLTIQRSKCPSYVGVSGIVLQETRNTFKIITQEDQVKCIPKTNSVFVFEIGGYVFTLHGNQFCVRSAERCTRKFKLKGTIEI</sequence>
<keyword evidence="6 9" id="KW-0819">tRNA processing</keyword>
<reference evidence="10" key="1">
    <citation type="submission" date="2018-11" db="EMBL/GenBank/DDBJ databases">
        <authorList>
            <person name="Alioto T."/>
            <person name="Alioto T."/>
        </authorList>
    </citation>
    <scope>NUCLEOTIDE SEQUENCE</scope>
</reference>
<dbReference type="InterPro" id="IPR036980">
    <property type="entry name" value="RNase_P/MRP_Rpp29_sf"/>
</dbReference>
<dbReference type="InterPro" id="IPR002730">
    <property type="entry name" value="Rpp29/RNP1"/>
</dbReference>
<dbReference type="PIRSF" id="PIRSF027081">
    <property type="entry name" value="RNase_P/MRP_p29_subunit"/>
    <property type="match status" value="1"/>
</dbReference>
<evidence type="ECO:0000256" key="6">
    <source>
        <dbReference type="ARBA" id="ARBA00022694"/>
    </source>
</evidence>
<keyword evidence="10" id="KW-0378">Hydrolase</keyword>
<dbReference type="SMART" id="SM00538">
    <property type="entry name" value="POP4"/>
    <property type="match status" value="1"/>
</dbReference>
<evidence type="ECO:0000313" key="10">
    <source>
        <dbReference type="EMBL" id="VDI08269.1"/>
    </source>
</evidence>
<gene>
    <name evidence="10" type="ORF">MGAL_10B054070</name>
</gene>
<dbReference type="GO" id="GO:0001682">
    <property type="term" value="P:tRNA 5'-leader removal"/>
    <property type="evidence" value="ECO:0007669"/>
    <property type="project" value="InterPro"/>
</dbReference>
<dbReference type="GO" id="GO:0033204">
    <property type="term" value="F:ribonuclease P RNA binding"/>
    <property type="evidence" value="ECO:0007669"/>
    <property type="project" value="InterPro"/>
</dbReference>
<dbReference type="AlphaFoldDB" id="A0A8B6CRU1"/>
<evidence type="ECO:0000313" key="11">
    <source>
        <dbReference type="Proteomes" id="UP000596742"/>
    </source>
</evidence>
<dbReference type="SUPFAM" id="SSF101744">
    <property type="entry name" value="Rof/RNase P subunit-like"/>
    <property type="match status" value="1"/>
</dbReference>
<evidence type="ECO:0000256" key="5">
    <source>
        <dbReference type="ARBA" id="ARBA00022553"/>
    </source>
</evidence>
<dbReference type="GO" id="GO:0016787">
    <property type="term" value="F:hydrolase activity"/>
    <property type="evidence" value="ECO:0007669"/>
    <property type="project" value="UniProtKB-KW"/>
</dbReference>
<dbReference type="GO" id="GO:0030677">
    <property type="term" value="C:ribonuclease P complex"/>
    <property type="evidence" value="ECO:0007669"/>
    <property type="project" value="UniProtKB-UniRule"/>
</dbReference>
<keyword evidence="7 9" id="KW-0539">Nucleus</keyword>
<dbReference type="GO" id="GO:0006364">
    <property type="term" value="P:rRNA processing"/>
    <property type="evidence" value="ECO:0007669"/>
    <property type="project" value="TreeGrafter"/>
</dbReference>
<dbReference type="Gene3D" id="2.30.30.210">
    <property type="entry name" value="Ribonuclease P/MRP, subunit p29"/>
    <property type="match status" value="1"/>
</dbReference>
<evidence type="ECO:0000256" key="8">
    <source>
        <dbReference type="ARBA" id="ARBA00046486"/>
    </source>
</evidence>
<evidence type="ECO:0000256" key="4">
    <source>
        <dbReference type="ARBA" id="ARBA00016225"/>
    </source>
</evidence>
<name>A0A8B6CRU1_MYTGA</name>
<proteinExistence type="inferred from homology"/>
<dbReference type="PANTHER" id="PTHR13348:SF0">
    <property type="entry name" value="RIBONUCLEASE P PROTEIN SUBUNIT P29"/>
    <property type="match status" value="1"/>
</dbReference>
<protein>
    <recommendedName>
        <fullName evidence="4 9">Ribonuclease P protein subunit p29</fullName>
    </recommendedName>
</protein>
<dbReference type="EMBL" id="UYJE01002157">
    <property type="protein sequence ID" value="VDI08269.1"/>
    <property type="molecule type" value="Genomic_DNA"/>
</dbReference>
<evidence type="ECO:0000256" key="7">
    <source>
        <dbReference type="ARBA" id="ARBA00023242"/>
    </source>
</evidence>
<comment type="caution">
    <text evidence="10">The sequence shown here is derived from an EMBL/GenBank/DDBJ whole genome shotgun (WGS) entry which is preliminary data.</text>
</comment>
<evidence type="ECO:0000256" key="2">
    <source>
        <dbReference type="ARBA" id="ARBA00004604"/>
    </source>
</evidence>
<comment type="subunit">
    <text evidence="8">Component of nuclear RNase P and RNase MRP ribonucleoproteins. RNase P consists of a catalytic RNA moiety and 10 different protein chains; POP1, POP4, POP5, POP7, RPP14, RPP21, RPP25, RPP30, RPP38 and RPP40. Within the RNase P complex, POP1, POP7 and RPP25 form the 'finger' subcomplex, POP5, RPP14, RPP40 and homodimeric RPP30 form the 'palm' subcomplex, and RPP21, POP4 and RPP38 form the 'wrist' subcomplex. All subunits of the RNase P complex interact with the catalytic RNA. Several subunits of RNase P are also part of the RNase MRP complex. RNase MRP consists of a catalytic RNA moiety and about 8 protein subunits; POP1, POP7, RPP25, RPP30, RPP38, RPP40 and possibly also POP4 and POP5.</text>
</comment>
<dbReference type="GO" id="GO:0000172">
    <property type="term" value="C:ribonuclease MRP complex"/>
    <property type="evidence" value="ECO:0007669"/>
    <property type="project" value="InterPro"/>
</dbReference>
<dbReference type="Pfam" id="PF01868">
    <property type="entry name" value="RNase_P-MRP_p29"/>
    <property type="match status" value="1"/>
</dbReference>
<dbReference type="InterPro" id="IPR016848">
    <property type="entry name" value="RNase_P/MRP_Rpp29-subunit"/>
</dbReference>
<comment type="subcellular location">
    <subcellularLocation>
        <location evidence="2 9">Nucleus</location>
        <location evidence="2 9">Nucleolus</location>
    </subcellularLocation>
</comment>